<accession>A0A930LBJ4</accession>
<feature type="transmembrane region" description="Helical" evidence="6">
    <location>
        <begin position="711"/>
        <end position="731"/>
    </location>
</feature>
<keyword evidence="6" id="KW-0472">Membrane</keyword>
<feature type="domain" description="Gram-positive cocci surface proteins LPxTG" evidence="8">
    <location>
        <begin position="703"/>
        <end position="736"/>
    </location>
</feature>
<keyword evidence="6" id="KW-1133">Transmembrane helix</keyword>
<evidence type="ECO:0000256" key="4">
    <source>
        <dbReference type="ARBA" id="ARBA00023088"/>
    </source>
</evidence>
<sequence>MNLTPSSGKALKGLAVGSLALAISGAAMIPASFAAPNTAHQTASPSASAPSTAALSRVVDTSASVAQITQGLPGQYQVAYSKATNKIWMVGVGARGDLASTIARVNADTLQIEEVAALPFELDKNGEFGYISAYGITVDDVSGTVWVTNTTDNSLSVFDQNTMEQIWTNHGISESDPNWIEHPRSVLVDHNSGKVFVTGRYYVSAIDMKTFQVTKLQLEGAPNGGTRYIGMNMTVDGDKLYVPERTGGKVFVINTHTFKTEQVIQTRGENSSVEVRPSDVTIDHSENEIYVSSQGVDGVNSGISVYDLTTGAFKKFVKFGTQALSMENDEDRDLVYVTDFGTGKIAIFDAKTDRVIGEVEMNGGKANDLTVTEDGSVVAVDKQDIANTTAAVPYVLNSKTGDGTMTDTYTSKATVDRNGKAVPSSQQKLVPNSIVKFYAEVSEGEFTSTATINPAKVPFQGYPKQATAVLIDPTLNFAEGTVDITRPYTFHVSGYDFEKPPAEGIRLFLVKEGEWSMGYDKLTDSELANIQKVSTVVPASAFVYNARTGKYSFDATLRVPANTMQYSQGYLLGTVTAGSDVATNRNYDSAVSLIVNDAKDAGNADNRDEADEPAFPTNASASPSASAAVAEKKPAAEQPKSEQSKGEQSKAEDANDQLGTTAKTAPLKNSSSVKSEDQSKGSGSDSQVSASATKSAPQSKGSLAKTGAQNVLSLAAVGAFALIAGAAVMVLRRRKA</sequence>
<dbReference type="InterPro" id="IPR051200">
    <property type="entry name" value="Host-pathogen_enzymatic-act"/>
</dbReference>
<dbReference type="AlphaFoldDB" id="A0A930LBJ4"/>
<name>A0A930LBJ4_9MICC</name>
<dbReference type="InterPro" id="IPR019931">
    <property type="entry name" value="LPXTG_anchor"/>
</dbReference>
<evidence type="ECO:0000256" key="5">
    <source>
        <dbReference type="SAM" id="MobiDB-lite"/>
    </source>
</evidence>
<dbReference type="PANTHER" id="PTHR47197:SF3">
    <property type="entry name" value="DIHYDRO-HEME D1 DEHYDROGENASE"/>
    <property type="match status" value="1"/>
</dbReference>
<organism evidence="9 10">
    <name type="scientific">Rothia mucilaginosa</name>
    <dbReference type="NCBI Taxonomy" id="43675"/>
    <lineage>
        <taxon>Bacteria</taxon>
        <taxon>Bacillati</taxon>
        <taxon>Actinomycetota</taxon>
        <taxon>Actinomycetes</taxon>
        <taxon>Micrococcales</taxon>
        <taxon>Micrococcaceae</taxon>
        <taxon>Rothia</taxon>
    </lineage>
</organism>
<keyword evidence="3 7" id="KW-0732">Signal</keyword>
<feature type="compositionally biased region" description="Low complexity" evidence="5">
    <location>
        <begin position="619"/>
        <end position="629"/>
    </location>
</feature>
<reference evidence="9" key="1">
    <citation type="submission" date="2020-04" db="EMBL/GenBank/DDBJ databases">
        <title>Deep metagenomics examines the oral microbiome during advanced dental caries in children, revealing novel taxa and co-occurrences with host molecules.</title>
        <authorList>
            <person name="Baker J.L."/>
            <person name="Morton J.T."/>
            <person name="Dinis M."/>
            <person name="Alvarez R."/>
            <person name="Tran N.C."/>
            <person name="Knight R."/>
            <person name="Edlund A."/>
        </authorList>
    </citation>
    <scope>NUCLEOTIDE SEQUENCE</scope>
    <source>
        <strain evidence="9">JCVI_44_bin.2</strain>
    </source>
</reference>
<comment type="caution">
    <text evidence="9">The sequence shown here is derived from an EMBL/GenBank/DDBJ whole genome shotgun (WGS) entry which is preliminary data.</text>
</comment>
<feature type="compositionally biased region" description="Basic and acidic residues" evidence="5">
    <location>
        <begin position="630"/>
        <end position="653"/>
    </location>
</feature>
<evidence type="ECO:0000313" key="9">
    <source>
        <dbReference type="EMBL" id="MBF1664188.1"/>
    </source>
</evidence>
<proteinExistence type="predicted"/>
<dbReference type="Proteomes" id="UP000756427">
    <property type="component" value="Unassembled WGS sequence"/>
</dbReference>
<dbReference type="EMBL" id="JABZXR010000029">
    <property type="protein sequence ID" value="MBF1664188.1"/>
    <property type="molecule type" value="Genomic_DNA"/>
</dbReference>
<dbReference type="Gene3D" id="2.130.10.10">
    <property type="entry name" value="YVTN repeat-like/Quinoprotein amine dehydrogenase"/>
    <property type="match status" value="1"/>
</dbReference>
<feature type="region of interest" description="Disordered" evidence="5">
    <location>
        <begin position="602"/>
        <end position="705"/>
    </location>
</feature>
<evidence type="ECO:0000256" key="2">
    <source>
        <dbReference type="ARBA" id="ARBA00022525"/>
    </source>
</evidence>
<feature type="chain" id="PRO_5037873589" evidence="7">
    <location>
        <begin position="35"/>
        <end position="736"/>
    </location>
</feature>
<dbReference type="SUPFAM" id="SSF50974">
    <property type="entry name" value="Nitrous oxide reductase, N-terminal domain"/>
    <property type="match status" value="1"/>
</dbReference>
<evidence type="ECO:0000259" key="8">
    <source>
        <dbReference type="PROSITE" id="PS50847"/>
    </source>
</evidence>
<evidence type="ECO:0000256" key="1">
    <source>
        <dbReference type="ARBA" id="ARBA00022512"/>
    </source>
</evidence>
<protein>
    <submittedName>
        <fullName evidence="9">LPXTG cell wall anchor domain-containing protein</fullName>
    </submittedName>
</protein>
<keyword evidence="4" id="KW-0572">Peptidoglycan-anchor</keyword>
<dbReference type="InterPro" id="IPR011045">
    <property type="entry name" value="N2O_reductase_N"/>
</dbReference>
<evidence type="ECO:0000256" key="6">
    <source>
        <dbReference type="SAM" id="Phobius"/>
    </source>
</evidence>
<feature type="signal peptide" evidence="7">
    <location>
        <begin position="1"/>
        <end position="34"/>
    </location>
</feature>
<dbReference type="RefSeq" id="WP_303975927.1">
    <property type="nucleotide sequence ID" value="NZ_CAURGI010000002.1"/>
</dbReference>
<gene>
    <name evidence="9" type="ORF">HXO64_06490</name>
</gene>
<evidence type="ECO:0000313" key="10">
    <source>
        <dbReference type="Proteomes" id="UP000756427"/>
    </source>
</evidence>
<dbReference type="PROSITE" id="PS50847">
    <property type="entry name" value="GRAM_POS_ANCHORING"/>
    <property type="match status" value="1"/>
</dbReference>
<dbReference type="NCBIfam" id="TIGR01167">
    <property type="entry name" value="LPXTG_anchor"/>
    <property type="match status" value="1"/>
</dbReference>
<keyword evidence="1" id="KW-0134">Cell wall</keyword>
<dbReference type="InterPro" id="IPR015943">
    <property type="entry name" value="WD40/YVTN_repeat-like_dom_sf"/>
</dbReference>
<feature type="compositionally biased region" description="Polar residues" evidence="5">
    <location>
        <begin position="680"/>
        <end position="705"/>
    </location>
</feature>
<evidence type="ECO:0000256" key="7">
    <source>
        <dbReference type="SAM" id="SignalP"/>
    </source>
</evidence>
<keyword evidence="2" id="KW-0964">Secreted</keyword>
<keyword evidence="6" id="KW-0812">Transmembrane</keyword>
<evidence type="ECO:0000256" key="3">
    <source>
        <dbReference type="ARBA" id="ARBA00022729"/>
    </source>
</evidence>
<feature type="compositionally biased region" description="Polar residues" evidence="5">
    <location>
        <begin position="657"/>
        <end position="673"/>
    </location>
</feature>
<dbReference type="PANTHER" id="PTHR47197">
    <property type="entry name" value="PROTEIN NIRF"/>
    <property type="match status" value="1"/>
</dbReference>